<name>A0ABY6IE41_STRPE</name>
<reference evidence="1" key="1">
    <citation type="submission" date="2022-10" db="EMBL/GenBank/DDBJ databases">
        <title>Cytochrome P450 Catalyzes Benzene Ring Formation in the Biosynthesis of Trialkyl-Substituted Aromatic Polyketides.</title>
        <authorList>
            <person name="Zhao E."/>
            <person name="Ge H."/>
        </authorList>
    </citation>
    <scope>NUCLEOTIDE SEQUENCE</scope>
    <source>
        <strain evidence="1">NA0869</strain>
    </source>
</reference>
<sequence>MAGECLPDTRRHRGFLWDLVTGGTLTNPQTERYQAGDKLVFTYTVTNVSVAATTVVPSGNLEDFDPKTDIRNCRWRTLAPDASYTCAFPYHVVTQDDLSAGHFTPRTTWTSTSGTTVTTVEHTGERVELG</sequence>
<proteinExistence type="predicted"/>
<dbReference type="RefSeq" id="WP_264246754.1">
    <property type="nucleotide sequence ID" value="NZ_CP107567.1"/>
</dbReference>
<protein>
    <recommendedName>
        <fullName evidence="3">DUF11 domain-containing protein</fullName>
    </recommendedName>
</protein>
<keyword evidence="2" id="KW-1185">Reference proteome</keyword>
<dbReference type="EMBL" id="CP107567">
    <property type="protein sequence ID" value="UYQ64000.1"/>
    <property type="molecule type" value="Genomic_DNA"/>
</dbReference>
<evidence type="ECO:0000313" key="1">
    <source>
        <dbReference type="EMBL" id="UYQ64000.1"/>
    </source>
</evidence>
<organism evidence="1 2">
    <name type="scientific">Streptomyces peucetius</name>
    <dbReference type="NCBI Taxonomy" id="1950"/>
    <lineage>
        <taxon>Bacteria</taxon>
        <taxon>Bacillati</taxon>
        <taxon>Actinomycetota</taxon>
        <taxon>Actinomycetes</taxon>
        <taxon>Kitasatosporales</taxon>
        <taxon>Streptomycetaceae</taxon>
        <taxon>Streptomyces</taxon>
    </lineage>
</organism>
<accession>A0ABY6IE41</accession>
<gene>
    <name evidence="1" type="ORF">OGH68_22720</name>
</gene>
<evidence type="ECO:0008006" key="3">
    <source>
        <dbReference type="Google" id="ProtNLM"/>
    </source>
</evidence>
<dbReference type="Proteomes" id="UP001163878">
    <property type="component" value="Chromosome"/>
</dbReference>
<evidence type="ECO:0000313" key="2">
    <source>
        <dbReference type="Proteomes" id="UP001163878"/>
    </source>
</evidence>